<accession>A0A0B7BP53</accession>
<feature type="non-terminal residue" evidence="1">
    <location>
        <position position="1"/>
    </location>
</feature>
<organism evidence="1">
    <name type="scientific">Arion vulgaris</name>
    <dbReference type="NCBI Taxonomy" id="1028688"/>
    <lineage>
        <taxon>Eukaryota</taxon>
        <taxon>Metazoa</taxon>
        <taxon>Spiralia</taxon>
        <taxon>Lophotrochozoa</taxon>
        <taxon>Mollusca</taxon>
        <taxon>Gastropoda</taxon>
        <taxon>Heterobranchia</taxon>
        <taxon>Euthyneura</taxon>
        <taxon>Panpulmonata</taxon>
        <taxon>Eupulmonata</taxon>
        <taxon>Stylommatophora</taxon>
        <taxon>Helicina</taxon>
        <taxon>Arionoidea</taxon>
        <taxon>Arionidae</taxon>
        <taxon>Arion</taxon>
    </lineage>
</organism>
<sequence length="54" mass="6663">TSHCIHLHIVIRAACLHRIEGLRWYDRVTNEELMERTRQLPVNQEVNERHWCWI</sequence>
<reference evidence="1" key="1">
    <citation type="submission" date="2014-12" db="EMBL/GenBank/DDBJ databases">
        <title>Insight into the proteome of Arion vulgaris.</title>
        <authorList>
            <person name="Aradska J."/>
            <person name="Bulat T."/>
            <person name="Smidak R."/>
            <person name="Sarate P."/>
            <person name="Gangsoo J."/>
            <person name="Sialana F."/>
            <person name="Bilban M."/>
            <person name="Lubec G."/>
        </authorList>
    </citation>
    <scope>NUCLEOTIDE SEQUENCE</scope>
    <source>
        <tissue evidence="1">Skin</tissue>
    </source>
</reference>
<dbReference type="AlphaFoldDB" id="A0A0B7BP53"/>
<dbReference type="EMBL" id="HACG01047040">
    <property type="protein sequence ID" value="CEK93905.1"/>
    <property type="molecule type" value="Transcribed_RNA"/>
</dbReference>
<evidence type="ECO:0000313" key="1">
    <source>
        <dbReference type="EMBL" id="CEK93905.1"/>
    </source>
</evidence>
<gene>
    <name evidence="1" type="primary">ORF197832</name>
</gene>
<name>A0A0B7BP53_9EUPU</name>
<protein>
    <submittedName>
        <fullName evidence="1">Uncharacterized protein</fullName>
    </submittedName>
</protein>
<proteinExistence type="predicted"/>